<gene>
    <name evidence="1" type="ORF">CPAG_05291</name>
</gene>
<dbReference type="EMBL" id="DS268111">
    <property type="protein sequence ID" value="KMM68968.1"/>
    <property type="molecule type" value="Genomic_DNA"/>
</dbReference>
<protein>
    <submittedName>
        <fullName evidence="1">Uncharacterized protein</fullName>
    </submittedName>
</protein>
<name>A0A0J6FF68_COCPO</name>
<reference evidence="2" key="3">
    <citation type="journal article" date="2010" name="Genome Res.">
        <title>Population genomic sequencing of Coccidioides fungi reveals recent hybridization and transposon control.</title>
        <authorList>
            <person name="Neafsey D.E."/>
            <person name="Barker B.M."/>
            <person name="Sharpton T.J."/>
            <person name="Stajich J.E."/>
            <person name="Park D.J."/>
            <person name="Whiston E."/>
            <person name="Hung C.-Y."/>
            <person name="McMahan C."/>
            <person name="White J."/>
            <person name="Sykes S."/>
            <person name="Heiman D."/>
            <person name="Young S."/>
            <person name="Zeng Q."/>
            <person name="Abouelleil A."/>
            <person name="Aftuck L."/>
            <person name="Bessette D."/>
            <person name="Brown A."/>
            <person name="FitzGerald M."/>
            <person name="Lui A."/>
            <person name="Macdonald J.P."/>
            <person name="Priest M."/>
            <person name="Orbach M.J."/>
            <person name="Galgiani J.N."/>
            <person name="Kirkland T.N."/>
            <person name="Cole G.T."/>
            <person name="Birren B.W."/>
            <person name="Henn M.R."/>
            <person name="Taylor J.W."/>
            <person name="Rounsley S.D."/>
        </authorList>
    </citation>
    <scope>NUCLEOTIDE SEQUENCE [LARGE SCALE GENOMIC DNA]</scope>
    <source>
        <strain evidence="2">RMSCC 3488</strain>
    </source>
</reference>
<dbReference type="VEuPathDB" id="FungiDB:CPAG_05291"/>
<sequence length="92" mass="10278">MQEHARKPSGVFHLLTGGGLQRPRIIHRNCPEFLEGYREQGKDKDDRFPLFEVMSYCSPNALLLLQSGGLPLDVPCNPVSRTGMVLRLEVGS</sequence>
<dbReference type="AlphaFoldDB" id="A0A0J6FF68"/>
<evidence type="ECO:0000313" key="1">
    <source>
        <dbReference type="EMBL" id="KMM68968.1"/>
    </source>
</evidence>
<proteinExistence type="predicted"/>
<reference evidence="1 2" key="1">
    <citation type="submission" date="2007-06" db="EMBL/GenBank/DDBJ databases">
        <title>The Genome Sequence of Coccidioides posadasii RMSCC_3488.</title>
        <authorList>
            <consortium name="Coccidioides Genome Resources Consortium"/>
            <consortium name="The Broad Institute Genome Sequencing Platform"/>
            <person name="Henn M.R."/>
            <person name="Sykes S."/>
            <person name="Young S."/>
            <person name="Jaffe D."/>
            <person name="Berlin A."/>
            <person name="Alvarez P."/>
            <person name="Butler J."/>
            <person name="Gnerre S."/>
            <person name="Grabherr M."/>
            <person name="Mauceli E."/>
            <person name="Brockman W."/>
            <person name="Kodira C."/>
            <person name="Alvarado L."/>
            <person name="Zeng Q."/>
            <person name="Crawford M."/>
            <person name="Antoine C."/>
            <person name="Devon K."/>
            <person name="Galgiani J."/>
            <person name="Orsborn K."/>
            <person name="Lewis M.L."/>
            <person name="Nusbaum C."/>
            <person name="Galagan J."/>
            <person name="Birren B."/>
        </authorList>
    </citation>
    <scope>NUCLEOTIDE SEQUENCE [LARGE SCALE GENOMIC DNA]</scope>
    <source>
        <strain evidence="1 2">RMSCC 3488</strain>
    </source>
</reference>
<evidence type="ECO:0000313" key="2">
    <source>
        <dbReference type="Proteomes" id="UP000054567"/>
    </source>
</evidence>
<reference evidence="2" key="2">
    <citation type="journal article" date="2009" name="Genome Res.">
        <title>Comparative genomic analyses of the human fungal pathogens Coccidioides and their relatives.</title>
        <authorList>
            <person name="Sharpton T.J."/>
            <person name="Stajich J.E."/>
            <person name="Rounsley S.D."/>
            <person name="Gardner M.J."/>
            <person name="Wortman J.R."/>
            <person name="Jordar V.S."/>
            <person name="Maiti R."/>
            <person name="Kodira C.D."/>
            <person name="Neafsey D.E."/>
            <person name="Zeng Q."/>
            <person name="Hung C.-Y."/>
            <person name="McMahan C."/>
            <person name="Muszewska A."/>
            <person name="Grynberg M."/>
            <person name="Mandel M.A."/>
            <person name="Kellner E.M."/>
            <person name="Barker B.M."/>
            <person name="Galgiani J.N."/>
            <person name="Orbach M.J."/>
            <person name="Kirkland T.N."/>
            <person name="Cole G.T."/>
            <person name="Henn M.R."/>
            <person name="Birren B.W."/>
            <person name="Taylor J.W."/>
        </authorList>
    </citation>
    <scope>NUCLEOTIDE SEQUENCE [LARGE SCALE GENOMIC DNA]</scope>
    <source>
        <strain evidence="2">RMSCC 3488</strain>
    </source>
</reference>
<accession>A0A0J6FF68</accession>
<dbReference type="Proteomes" id="UP000054567">
    <property type="component" value="Unassembled WGS sequence"/>
</dbReference>
<organism evidence="1 2">
    <name type="scientific">Coccidioides posadasii RMSCC 3488</name>
    <dbReference type="NCBI Taxonomy" id="454284"/>
    <lineage>
        <taxon>Eukaryota</taxon>
        <taxon>Fungi</taxon>
        <taxon>Dikarya</taxon>
        <taxon>Ascomycota</taxon>
        <taxon>Pezizomycotina</taxon>
        <taxon>Eurotiomycetes</taxon>
        <taxon>Eurotiomycetidae</taxon>
        <taxon>Onygenales</taxon>
        <taxon>Onygenaceae</taxon>
        <taxon>Coccidioides</taxon>
    </lineage>
</organism>